<dbReference type="Proteomes" id="UP000783253">
    <property type="component" value="Unassembled WGS sequence"/>
</dbReference>
<evidence type="ECO:0000313" key="2">
    <source>
        <dbReference type="EMBL" id="MBX7458032.1"/>
    </source>
</evidence>
<keyword evidence="3" id="KW-1185">Reference proteome</keyword>
<sequence>MKRFLVLAAALGSAMLTATPAAAQESEPLEIRRFGDVKNLALDRSKAYLLVEAPGQVISRWLALPSDAERADWEEQRQAALAEKQAKFAREMERYQERRARWEASPTGEAAPEMPVEPTDANFAWPALEAQRVFTVGPQNRFANGKEFSLWLFEVPVGKYVFYGVGTGGAGDCACMGTMAFNTRAGMVTAVRVGLTWLDERGNSLPAYPGSSNSTDQATRFGMMLQPPSDYVIDPRIPFEMLTIPDFELVQRMPNYFGERISRIQPFPGLVDYHRDEMLDMRPGR</sequence>
<gene>
    <name evidence="2" type="ORF">K3152_07210</name>
</gene>
<proteinExistence type="predicted"/>
<name>A0ABS7IWV7_9SPHN</name>
<feature type="signal peptide" evidence="1">
    <location>
        <begin position="1"/>
        <end position="23"/>
    </location>
</feature>
<feature type="chain" id="PRO_5046938048" evidence="1">
    <location>
        <begin position="24"/>
        <end position="285"/>
    </location>
</feature>
<dbReference type="EMBL" id="JAIGNK010000002">
    <property type="protein sequence ID" value="MBX7458032.1"/>
    <property type="molecule type" value="Genomic_DNA"/>
</dbReference>
<dbReference type="RefSeq" id="WP_221573431.1">
    <property type="nucleotide sequence ID" value="NZ_JAIGNK010000002.1"/>
</dbReference>
<comment type="caution">
    <text evidence="2">The sequence shown here is derived from an EMBL/GenBank/DDBJ whole genome shotgun (WGS) entry which is preliminary data.</text>
</comment>
<organism evidence="2 3">
    <name type="scientific">Qipengyuania polymorpha</name>
    <dbReference type="NCBI Taxonomy" id="2867234"/>
    <lineage>
        <taxon>Bacteria</taxon>
        <taxon>Pseudomonadati</taxon>
        <taxon>Pseudomonadota</taxon>
        <taxon>Alphaproteobacteria</taxon>
        <taxon>Sphingomonadales</taxon>
        <taxon>Erythrobacteraceae</taxon>
        <taxon>Qipengyuania</taxon>
    </lineage>
</organism>
<evidence type="ECO:0000256" key="1">
    <source>
        <dbReference type="SAM" id="SignalP"/>
    </source>
</evidence>
<evidence type="ECO:0000313" key="3">
    <source>
        <dbReference type="Proteomes" id="UP000783253"/>
    </source>
</evidence>
<keyword evidence="1" id="KW-0732">Signal</keyword>
<protein>
    <submittedName>
        <fullName evidence="2">Uncharacterized protein</fullName>
    </submittedName>
</protein>
<reference evidence="2 3" key="1">
    <citation type="submission" date="2021-08" db="EMBL/GenBank/DDBJ databases">
        <title>Comparative Genomics Analysis of the Genus Qipengyuania Reveals Extensive Genetic Diversity and Metabolic Versatility, Including the Description of Fifteen Novel Species.</title>
        <authorList>
            <person name="Liu Y."/>
        </authorList>
    </citation>
    <scope>NUCLEOTIDE SEQUENCE [LARGE SCALE GENOMIC DNA]</scope>
    <source>
        <strain evidence="2 3">1NDH17</strain>
    </source>
</reference>
<accession>A0ABS7IWV7</accession>